<dbReference type="SUPFAM" id="SSF54631">
    <property type="entry name" value="CBS-domain pair"/>
    <property type="match status" value="1"/>
</dbReference>
<keyword evidence="5" id="KW-1185">Reference proteome</keyword>
<dbReference type="InterPro" id="IPR051257">
    <property type="entry name" value="Diverse_CBS-Domain"/>
</dbReference>
<sequence length="152" mass="16644">MAESIRSLLRERPAALHALGPDSTVADAVGLMNRNNIGAVLVMTPDEALLGVFTERDVLRRVLGERLDPAATPLESVMTRKVFWIPPTASVDEAMTVVSERNVRHLPVMEQERVLGMISVRDLTAAVVRERELQVAELTSYMHGSYGGHVGS</sequence>
<dbReference type="EMBL" id="JBAKFJ010000001">
    <property type="protein sequence ID" value="MEX0385693.1"/>
    <property type="molecule type" value="Genomic_DNA"/>
</dbReference>
<dbReference type="Gene3D" id="3.10.580.10">
    <property type="entry name" value="CBS-domain"/>
    <property type="match status" value="1"/>
</dbReference>
<dbReference type="PANTHER" id="PTHR43080:SF2">
    <property type="entry name" value="CBS DOMAIN-CONTAINING PROTEIN"/>
    <property type="match status" value="1"/>
</dbReference>
<name>A0ABV3S6E2_9GAMM</name>
<dbReference type="CDD" id="cd04623">
    <property type="entry name" value="CBS_pair_bac_euk"/>
    <property type="match status" value="1"/>
</dbReference>
<feature type="domain" description="CBS" evidence="3">
    <location>
        <begin position="78"/>
        <end position="133"/>
    </location>
</feature>
<dbReference type="InterPro" id="IPR044725">
    <property type="entry name" value="CBSX3_CBS_dom"/>
</dbReference>
<organism evidence="4 5">
    <name type="scientific">Spiribacter onubensis</name>
    <dbReference type="NCBI Taxonomy" id="3122420"/>
    <lineage>
        <taxon>Bacteria</taxon>
        <taxon>Pseudomonadati</taxon>
        <taxon>Pseudomonadota</taxon>
        <taxon>Gammaproteobacteria</taxon>
        <taxon>Chromatiales</taxon>
        <taxon>Ectothiorhodospiraceae</taxon>
        <taxon>Spiribacter</taxon>
    </lineage>
</organism>
<protein>
    <submittedName>
        <fullName evidence="4">CBS domain-containing protein</fullName>
    </submittedName>
</protein>
<dbReference type="Pfam" id="PF00571">
    <property type="entry name" value="CBS"/>
    <property type="match status" value="2"/>
</dbReference>
<dbReference type="InterPro" id="IPR046342">
    <property type="entry name" value="CBS_dom_sf"/>
</dbReference>
<evidence type="ECO:0000256" key="2">
    <source>
        <dbReference type="PROSITE-ProRule" id="PRU00703"/>
    </source>
</evidence>
<dbReference type="RefSeq" id="WP_367966174.1">
    <property type="nucleotide sequence ID" value="NZ_JBAKFI010000003.1"/>
</dbReference>
<dbReference type="Proteomes" id="UP001556653">
    <property type="component" value="Unassembled WGS sequence"/>
</dbReference>
<evidence type="ECO:0000256" key="1">
    <source>
        <dbReference type="ARBA" id="ARBA00023122"/>
    </source>
</evidence>
<dbReference type="SMART" id="SM00116">
    <property type="entry name" value="CBS"/>
    <property type="match status" value="2"/>
</dbReference>
<dbReference type="PROSITE" id="PS51371">
    <property type="entry name" value="CBS"/>
    <property type="match status" value="2"/>
</dbReference>
<gene>
    <name evidence="4" type="ORF">V6X64_01615</name>
</gene>
<dbReference type="PANTHER" id="PTHR43080">
    <property type="entry name" value="CBS DOMAIN-CONTAINING PROTEIN CBSX3, MITOCHONDRIAL"/>
    <property type="match status" value="1"/>
</dbReference>
<accession>A0ABV3S6E2</accession>
<reference evidence="4 5" key="1">
    <citation type="submission" date="2024-02" db="EMBL/GenBank/DDBJ databases">
        <title>New especies of Spiribacter isolated from saline water.</title>
        <authorList>
            <person name="Leon M.J."/>
            <person name="De La Haba R."/>
            <person name="Sanchez-Porro C."/>
            <person name="Ventosa A."/>
        </authorList>
    </citation>
    <scope>NUCLEOTIDE SEQUENCE [LARGE SCALE GENOMIC DNA]</scope>
    <source>
        <strain evidence="5">ag22IC4-227</strain>
    </source>
</reference>
<evidence type="ECO:0000313" key="5">
    <source>
        <dbReference type="Proteomes" id="UP001556653"/>
    </source>
</evidence>
<feature type="domain" description="CBS" evidence="3">
    <location>
        <begin position="11"/>
        <end position="69"/>
    </location>
</feature>
<evidence type="ECO:0000313" key="4">
    <source>
        <dbReference type="EMBL" id="MEX0385693.1"/>
    </source>
</evidence>
<proteinExistence type="predicted"/>
<dbReference type="InterPro" id="IPR000644">
    <property type="entry name" value="CBS_dom"/>
</dbReference>
<comment type="caution">
    <text evidence="4">The sequence shown here is derived from an EMBL/GenBank/DDBJ whole genome shotgun (WGS) entry which is preliminary data.</text>
</comment>
<keyword evidence="1 2" id="KW-0129">CBS domain</keyword>
<evidence type="ECO:0000259" key="3">
    <source>
        <dbReference type="PROSITE" id="PS51371"/>
    </source>
</evidence>